<organism evidence="8 9">
    <name type="scientific">Brachionus plicatilis</name>
    <name type="common">Marine rotifer</name>
    <name type="synonym">Brachionus muelleri</name>
    <dbReference type="NCBI Taxonomy" id="10195"/>
    <lineage>
        <taxon>Eukaryota</taxon>
        <taxon>Metazoa</taxon>
        <taxon>Spiralia</taxon>
        <taxon>Gnathifera</taxon>
        <taxon>Rotifera</taxon>
        <taxon>Eurotatoria</taxon>
        <taxon>Monogononta</taxon>
        <taxon>Pseudotrocha</taxon>
        <taxon>Ploima</taxon>
        <taxon>Brachionidae</taxon>
        <taxon>Brachionus</taxon>
    </lineage>
</organism>
<dbReference type="Proteomes" id="UP000276133">
    <property type="component" value="Unassembled WGS sequence"/>
</dbReference>
<evidence type="ECO:0000256" key="2">
    <source>
        <dbReference type="ARBA" id="ARBA00010988"/>
    </source>
</evidence>
<comment type="function">
    <text evidence="6">May act as a scaffolding protein within caveolar membranes. Interacts directly with G-protein alpha subunits and can functionally regulate their activity.</text>
</comment>
<comment type="similarity">
    <text evidence="2 6">Belongs to the caveolin family.</text>
</comment>
<keyword evidence="3 6" id="KW-1003">Cell membrane</keyword>
<dbReference type="GO" id="GO:0060090">
    <property type="term" value="F:molecular adaptor activity"/>
    <property type="evidence" value="ECO:0007669"/>
    <property type="project" value="TreeGrafter"/>
</dbReference>
<evidence type="ECO:0000256" key="3">
    <source>
        <dbReference type="ARBA" id="ARBA00022475"/>
    </source>
</evidence>
<keyword evidence="5 6" id="KW-0472">Membrane</keyword>
<protein>
    <recommendedName>
        <fullName evidence="6">Caveolin</fullName>
    </recommendedName>
</protein>
<dbReference type="PANTHER" id="PTHR10844">
    <property type="entry name" value="CAVEOLIN"/>
    <property type="match status" value="1"/>
</dbReference>
<evidence type="ECO:0000256" key="4">
    <source>
        <dbReference type="ARBA" id="ARBA00023034"/>
    </source>
</evidence>
<comment type="caution">
    <text evidence="8">The sequence shown here is derived from an EMBL/GenBank/DDBJ whole genome shotgun (WGS) entry which is preliminary data.</text>
</comment>
<evidence type="ECO:0000256" key="7">
    <source>
        <dbReference type="SAM" id="Phobius"/>
    </source>
</evidence>
<feature type="transmembrane region" description="Helical" evidence="7">
    <location>
        <begin position="104"/>
        <end position="124"/>
    </location>
</feature>
<accession>A0A3M7SB10</accession>
<keyword evidence="4 6" id="KW-0333">Golgi apparatus</keyword>
<keyword evidence="7" id="KW-0812">Transmembrane</keyword>
<evidence type="ECO:0000313" key="8">
    <source>
        <dbReference type="EMBL" id="RNA32750.1"/>
    </source>
</evidence>
<dbReference type="GO" id="GO:0000139">
    <property type="term" value="C:Golgi membrane"/>
    <property type="evidence" value="ECO:0007669"/>
    <property type="project" value="UniProtKB-SubCell"/>
</dbReference>
<evidence type="ECO:0000256" key="5">
    <source>
        <dbReference type="ARBA" id="ARBA00023136"/>
    </source>
</evidence>
<reference evidence="8 9" key="1">
    <citation type="journal article" date="2018" name="Sci. Rep.">
        <title>Genomic signatures of local adaptation to the degree of environmental predictability in rotifers.</title>
        <authorList>
            <person name="Franch-Gras L."/>
            <person name="Hahn C."/>
            <person name="Garcia-Roger E.M."/>
            <person name="Carmona M.J."/>
            <person name="Serra M."/>
            <person name="Gomez A."/>
        </authorList>
    </citation>
    <scope>NUCLEOTIDE SEQUENCE [LARGE SCALE GENOMIC DNA]</scope>
    <source>
        <strain evidence="8">HYR1</strain>
    </source>
</reference>
<evidence type="ECO:0000256" key="1">
    <source>
        <dbReference type="ARBA" id="ARBA00004202"/>
    </source>
</evidence>
<gene>
    <name evidence="8" type="ORF">BpHYR1_035531</name>
</gene>
<dbReference type="InterPro" id="IPR001612">
    <property type="entry name" value="Caveolin"/>
</dbReference>
<dbReference type="STRING" id="10195.A0A3M7SB10"/>
<feature type="transmembrane region" description="Helical" evidence="7">
    <location>
        <begin position="62"/>
        <end position="84"/>
    </location>
</feature>
<dbReference type="Pfam" id="PF01146">
    <property type="entry name" value="Caveolin"/>
    <property type="match status" value="1"/>
</dbReference>
<evidence type="ECO:0000313" key="9">
    <source>
        <dbReference type="Proteomes" id="UP000276133"/>
    </source>
</evidence>
<dbReference type="AlphaFoldDB" id="A0A3M7SB10"/>
<comment type="subcellular location">
    <subcellularLocation>
        <location evidence="1 6">Cell membrane</location>
        <topology evidence="1 6">Peripheral membrane protein</topology>
    </subcellularLocation>
    <subcellularLocation>
        <location evidence="6">Golgi apparatus membrane</location>
        <topology evidence="6">Peripheral membrane protein</topology>
    </subcellularLocation>
    <subcellularLocation>
        <location evidence="6">Membrane</location>
        <location evidence="6">Caveola</location>
        <topology evidence="6">Peripheral membrane protein</topology>
    </subcellularLocation>
</comment>
<dbReference type="GO" id="GO:0070836">
    <property type="term" value="P:caveola assembly"/>
    <property type="evidence" value="ECO:0007669"/>
    <property type="project" value="InterPro"/>
</dbReference>
<name>A0A3M7SB10_BRAPC</name>
<keyword evidence="9" id="KW-1185">Reference proteome</keyword>
<dbReference type="EMBL" id="REGN01001754">
    <property type="protein sequence ID" value="RNA32750.1"/>
    <property type="molecule type" value="Genomic_DNA"/>
</dbReference>
<proteinExistence type="inferred from homology"/>
<dbReference type="GO" id="GO:0005901">
    <property type="term" value="C:caveola"/>
    <property type="evidence" value="ECO:0007669"/>
    <property type="project" value="UniProtKB-SubCell"/>
</dbReference>
<dbReference type="OrthoDB" id="5917823at2759"/>
<keyword evidence="7" id="KW-1133">Transmembrane helix</keyword>
<evidence type="ECO:0000256" key="6">
    <source>
        <dbReference type="RuleBase" id="RU000680"/>
    </source>
</evidence>
<sequence>MSVRPEVDLINRDPNDMNNYIQVEFDDVFAEPTGTHSSDCVWRNSHKCFTCGKNVCYKLMTFFCGICIALAWGCAFAQISFSIIWCFAPYLRAIHIILYPFKKIYSIILAAFLGPLVETFGLILSRIHITHSQGVPPKPIDAIDADDGQRPGCVRKFK</sequence>
<dbReference type="PANTHER" id="PTHR10844:SF19">
    <property type="entry name" value="CAVEOLIN-2"/>
    <property type="match status" value="1"/>
</dbReference>